<feature type="chain" id="PRO_5012720903" description="6-bladed beta-propeller" evidence="5">
    <location>
        <begin position="23"/>
        <end position="373"/>
    </location>
</feature>
<dbReference type="AlphaFoldDB" id="A0A2A5WF80"/>
<evidence type="ECO:0000313" key="7">
    <source>
        <dbReference type="Proteomes" id="UP000219329"/>
    </source>
</evidence>
<keyword evidence="1 5" id="KW-0732">Signal</keyword>
<dbReference type="Proteomes" id="UP000219329">
    <property type="component" value="Unassembled WGS sequence"/>
</dbReference>
<proteinExistence type="predicted"/>
<evidence type="ECO:0000256" key="1">
    <source>
        <dbReference type="ARBA" id="ARBA00022729"/>
    </source>
</evidence>
<keyword evidence="2" id="KW-0677">Repeat</keyword>
<dbReference type="PROSITE" id="PS51125">
    <property type="entry name" value="NHL"/>
    <property type="match status" value="2"/>
</dbReference>
<evidence type="ECO:0000256" key="5">
    <source>
        <dbReference type="SAM" id="SignalP"/>
    </source>
</evidence>
<evidence type="ECO:0000313" key="6">
    <source>
        <dbReference type="EMBL" id="PDH34918.1"/>
    </source>
</evidence>
<organism evidence="6 7">
    <name type="scientific">OM182 bacterium MED-G28</name>
    <dbReference type="NCBI Taxonomy" id="1986256"/>
    <lineage>
        <taxon>Bacteria</taxon>
        <taxon>Pseudomonadati</taxon>
        <taxon>Pseudomonadota</taxon>
        <taxon>Gammaproteobacteria</taxon>
        <taxon>OMG group</taxon>
        <taxon>OM182 clade</taxon>
    </lineage>
</organism>
<feature type="signal peptide" evidence="5">
    <location>
        <begin position="1"/>
        <end position="22"/>
    </location>
</feature>
<gene>
    <name evidence="6" type="ORF">CNF02_02530</name>
</gene>
<dbReference type="SUPFAM" id="SSF63829">
    <property type="entry name" value="Calcium-dependent phosphotriesterase"/>
    <property type="match status" value="1"/>
</dbReference>
<evidence type="ECO:0000256" key="3">
    <source>
        <dbReference type="ARBA" id="ARBA00023180"/>
    </source>
</evidence>
<dbReference type="InterPro" id="IPR001258">
    <property type="entry name" value="NHL_repeat"/>
</dbReference>
<dbReference type="EMBL" id="NTJZ01000002">
    <property type="protein sequence ID" value="PDH34918.1"/>
    <property type="molecule type" value="Genomic_DNA"/>
</dbReference>
<evidence type="ECO:0000256" key="2">
    <source>
        <dbReference type="ARBA" id="ARBA00022737"/>
    </source>
</evidence>
<accession>A0A2A5WF80</accession>
<dbReference type="Gene3D" id="2.120.10.30">
    <property type="entry name" value="TolB, C-terminal domain"/>
    <property type="match status" value="1"/>
</dbReference>
<dbReference type="Pfam" id="PF01436">
    <property type="entry name" value="NHL"/>
    <property type="match status" value="1"/>
</dbReference>
<comment type="caution">
    <text evidence="6">The sequence shown here is derived from an EMBL/GenBank/DDBJ whole genome shotgun (WGS) entry which is preliminary data.</text>
</comment>
<evidence type="ECO:0008006" key="8">
    <source>
        <dbReference type="Google" id="ProtNLM"/>
    </source>
</evidence>
<evidence type="ECO:0000256" key="4">
    <source>
        <dbReference type="PROSITE-ProRule" id="PRU00504"/>
    </source>
</evidence>
<feature type="repeat" description="NHL" evidence="4">
    <location>
        <begin position="179"/>
        <end position="218"/>
    </location>
</feature>
<feature type="repeat" description="NHL" evidence="4">
    <location>
        <begin position="222"/>
        <end position="265"/>
    </location>
</feature>
<sequence>MRNFSKLVFIGLAVLLSAHTYAQGNARGNIGESPYNVIRHWAEPFQEFGFGFGGNSGVWAESPDRIIITQRGETVLPFPIPDDFPGYAGALGINVLRETNRRTWQNCLYVVNGDGEPIEIWDHLDYLCEGSDGPGPHRIRISPYDPENRIWLVHETFHQIYVISNDGSEVLATYGEKLVPGDDETHFGRPQDIAFLPDGRILIADGLDNHRVMIMDSEMNYLGEFGGFGDGPGQFNTIHAIGIGPEGRVIVLDRSGGQVNLFRTTDDPAIIEFERSIGSPLTLPLDIIVNEDDFWITDLGPLRFLNFDFEGNLKYTWLVPLDLPDGYIEVHTFSVDSEGNLFGGDNQYGRSQKFVPKEGVGPELLIEPPWTAN</sequence>
<name>A0A2A5WF80_9GAMM</name>
<reference evidence="6 7" key="1">
    <citation type="submission" date="2017-08" db="EMBL/GenBank/DDBJ databases">
        <title>Fine stratification of microbial communities through a metagenomic profile of the photic zone.</title>
        <authorList>
            <person name="Haro-Moreno J.M."/>
            <person name="Lopez-Perez M."/>
            <person name="De La Torre J."/>
            <person name="Picazo A."/>
            <person name="Camacho A."/>
            <person name="Rodriguez-Valera F."/>
        </authorList>
    </citation>
    <scope>NUCLEOTIDE SEQUENCE [LARGE SCALE GENOMIC DNA]</scope>
    <source>
        <strain evidence="6">MED-G28</strain>
    </source>
</reference>
<dbReference type="PANTHER" id="PTHR10680">
    <property type="entry name" value="PEPTIDYL-GLYCINE ALPHA-AMIDATING MONOOXYGENASE"/>
    <property type="match status" value="1"/>
</dbReference>
<dbReference type="InterPro" id="IPR011042">
    <property type="entry name" value="6-blade_b-propeller_TolB-like"/>
</dbReference>
<dbReference type="PANTHER" id="PTHR10680:SF14">
    <property type="entry name" value="PEPTIDYL-GLYCINE ALPHA-AMIDATING MONOOXYGENASE"/>
    <property type="match status" value="1"/>
</dbReference>
<keyword evidence="3" id="KW-0325">Glycoprotein</keyword>
<protein>
    <recommendedName>
        <fullName evidence="8">6-bladed beta-propeller</fullName>
    </recommendedName>
</protein>